<gene>
    <name evidence="1" type="ORF">SAMN04488122_1584</name>
</gene>
<proteinExistence type="predicted"/>
<accession>A0A1I0QN95</accession>
<keyword evidence="2" id="KW-1185">Reference proteome</keyword>
<dbReference type="EMBL" id="FOJG01000001">
    <property type="protein sequence ID" value="SEW28632.1"/>
    <property type="molecule type" value="Genomic_DNA"/>
</dbReference>
<sequence length="75" mass="8729">MAFSFYPTAIHKCSGDEYDLVPAAFISIEKTNDRSPVSGFFQPLDRLNSIQLFKPFYQLVQFFLIVYINFDQPLK</sequence>
<evidence type="ECO:0000313" key="1">
    <source>
        <dbReference type="EMBL" id="SEW28632.1"/>
    </source>
</evidence>
<organism evidence="1 2">
    <name type="scientific">Chitinophaga arvensicola</name>
    <dbReference type="NCBI Taxonomy" id="29529"/>
    <lineage>
        <taxon>Bacteria</taxon>
        <taxon>Pseudomonadati</taxon>
        <taxon>Bacteroidota</taxon>
        <taxon>Chitinophagia</taxon>
        <taxon>Chitinophagales</taxon>
        <taxon>Chitinophagaceae</taxon>
        <taxon>Chitinophaga</taxon>
    </lineage>
</organism>
<dbReference type="AlphaFoldDB" id="A0A1I0QN95"/>
<evidence type="ECO:0000313" key="2">
    <source>
        <dbReference type="Proteomes" id="UP000199310"/>
    </source>
</evidence>
<reference evidence="2" key="1">
    <citation type="submission" date="2016-10" db="EMBL/GenBank/DDBJ databases">
        <authorList>
            <person name="Varghese N."/>
            <person name="Submissions S."/>
        </authorList>
    </citation>
    <scope>NUCLEOTIDE SEQUENCE [LARGE SCALE GENOMIC DNA]</scope>
    <source>
        <strain evidence="2">DSM 3695</strain>
    </source>
</reference>
<name>A0A1I0QN95_9BACT</name>
<dbReference type="Proteomes" id="UP000199310">
    <property type="component" value="Unassembled WGS sequence"/>
</dbReference>
<protein>
    <submittedName>
        <fullName evidence="1">Uncharacterized protein</fullName>
    </submittedName>
</protein>